<name>A0A1I6JI83_9FIRM</name>
<evidence type="ECO:0000256" key="3">
    <source>
        <dbReference type="ARBA" id="ARBA00011901"/>
    </source>
</evidence>
<dbReference type="GO" id="GO:0071555">
    <property type="term" value="P:cell wall organization"/>
    <property type="evidence" value="ECO:0007669"/>
    <property type="project" value="UniProtKB-KW"/>
</dbReference>
<dbReference type="InterPro" id="IPR002477">
    <property type="entry name" value="Peptidoglycan-bd-like"/>
</dbReference>
<sequence length="240" mass="26864">MLNIVKNLTAVNRTVKDSRFINYIVIHWVGSVSTAKNNSLYFKNINRNASAHYFVDDISIYQVVEDKNVAWHCGGNRLLSGGGTYHTICTNSNSLGIEMCLDTVGHVSDMTIQNTAELVQYLMNKYSISTNNVIRHYDVTGKQCPGAYIKEERWEWLKSVLIGAANPYIRPAKTLKKGSKGQEVQWVQWQLSHAGYPLVIDGIFGIKTEKMVAAFQNETGLKVASGVVGPKTRYALEQQD</sequence>
<dbReference type="InterPro" id="IPR036366">
    <property type="entry name" value="PGBDSf"/>
</dbReference>
<keyword evidence="8" id="KW-1185">Reference proteome</keyword>
<evidence type="ECO:0000256" key="5">
    <source>
        <dbReference type="ARBA" id="ARBA00023316"/>
    </source>
</evidence>
<dbReference type="SMART" id="SM00644">
    <property type="entry name" value="Ami_2"/>
    <property type="match status" value="1"/>
</dbReference>
<dbReference type="Proteomes" id="UP000199659">
    <property type="component" value="Unassembled WGS sequence"/>
</dbReference>
<dbReference type="Gene3D" id="1.10.101.10">
    <property type="entry name" value="PGBD-like superfamily/PGBD"/>
    <property type="match status" value="1"/>
</dbReference>
<protein>
    <recommendedName>
        <fullName evidence="3">N-acetylmuramoyl-L-alanine amidase</fullName>
        <ecNumber evidence="3">3.5.1.28</ecNumber>
    </recommendedName>
</protein>
<dbReference type="PANTHER" id="PTHR30417:SF1">
    <property type="entry name" value="N-ACETYLMURAMOYL-L-ALANINE AMIDASE AMID"/>
    <property type="match status" value="1"/>
</dbReference>
<dbReference type="PANTHER" id="PTHR30417">
    <property type="entry name" value="N-ACETYLMURAMOYL-L-ALANINE AMIDASE AMID"/>
    <property type="match status" value="1"/>
</dbReference>
<keyword evidence="4" id="KW-0378">Hydrolase</keyword>
<evidence type="ECO:0000256" key="4">
    <source>
        <dbReference type="ARBA" id="ARBA00022801"/>
    </source>
</evidence>
<evidence type="ECO:0000259" key="6">
    <source>
        <dbReference type="SMART" id="SM00644"/>
    </source>
</evidence>
<dbReference type="STRING" id="37658.SAMN05661086_01717"/>
<proteinExistence type="inferred from homology"/>
<evidence type="ECO:0000313" key="8">
    <source>
        <dbReference type="Proteomes" id="UP000199659"/>
    </source>
</evidence>
<comment type="catalytic activity">
    <reaction evidence="1">
        <text>Hydrolyzes the link between N-acetylmuramoyl residues and L-amino acid residues in certain cell-wall glycopeptides.</text>
        <dbReference type="EC" id="3.5.1.28"/>
    </reaction>
</comment>
<dbReference type="InterPro" id="IPR036365">
    <property type="entry name" value="PGBD-like_sf"/>
</dbReference>
<dbReference type="InterPro" id="IPR002502">
    <property type="entry name" value="Amidase_domain"/>
</dbReference>
<dbReference type="GO" id="GO:0008745">
    <property type="term" value="F:N-acetylmuramoyl-L-alanine amidase activity"/>
    <property type="evidence" value="ECO:0007669"/>
    <property type="project" value="UniProtKB-EC"/>
</dbReference>
<dbReference type="Pfam" id="PF01471">
    <property type="entry name" value="PG_binding_1"/>
    <property type="match status" value="1"/>
</dbReference>
<evidence type="ECO:0000313" key="7">
    <source>
        <dbReference type="EMBL" id="SFR78736.1"/>
    </source>
</evidence>
<dbReference type="GO" id="GO:0009254">
    <property type="term" value="P:peptidoglycan turnover"/>
    <property type="evidence" value="ECO:0007669"/>
    <property type="project" value="TreeGrafter"/>
</dbReference>
<reference evidence="7 8" key="1">
    <citation type="submission" date="2016-10" db="EMBL/GenBank/DDBJ databases">
        <authorList>
            <person name="de Groot N.N."/>
        </authorList>
    </citation>
    <scope>NUCLEOTIDE SEQUENCE [LARGE SCALE GENOMIC DNA]</scope>
    <source>
        <strain evidence="7 8">743A</strain>
    </source>
</reference>
<dbReference type="Gene3D" id="3.40.80.10">
    <property type="entry name" value="Peptidoglycan recognition protein-like"/>
    <property type="match status" value="1"/>
</dbReference>
<accession>A0A1I6JI83</accession>
<evidence type="ECO:0000256" key="1">
    <source>
        <dbReference type="ARBA" id="ARBA00001561"/>
    </source>
</evidence>
<dbReference type="RefSeq" id="WP_092560266.1">
    <property type="nucleotide sequence ID" value="NZ_FOYZ01000005.1"/>
</dbReference>
<dbReference type="OrthoDB" id="9794294at2"/>
<keyword evidence="5" id="KW-0961">Cell wall biogenesis/degradation</keyword>
<dbReference type="AlphaFoldDB" id="A0A1I6JI83"/>
<dbReference type="InterPro" id="IPR036505">
    <property type="entry name" value="Amidase/PGRP_sf"/>
</dbReference>
<dbReference type="CDD" id="cd06583">
    <property type="entry name" value="PGRP"/>
    <property type="match status" value="1"/>
</dbReference>
<dbReference type="SUPFAM" id="SSF47090">
    <property type="entry name" value="PGBD-like"/>
    <property type="match status" value="1"/>
</dbReference>
<dbReference type="EMBL" id="FOYZ01000005">
    <property type="protein sequence ID" value="SFR78736.1"/>
    <property type="molecule type" value="Genomic_DNA"/>
</dbReference>
<dbReference type="InterPro" id="IPR051206">
    <property type="entry name" value="NAMLAA_amidase_2"/>
</dbReference>
<evidence type="ECO:0000256" key="2">
    <source>
        <dbReference type="ARBA" id="ARBA00007553"/>
    </source>
</evidence>
<dbReference type="Pfam" id="PF01510">
    <property type="entry name" value="Amidase_2"/>
    <property type="match status" value="1"/>
</dbReference>
<dbReference type="EC" id="3.5.1.28" evidence="3"/>
<dbReference type="GO" id="GO:0009253">
    <property type="term" value="P:peptidoglycan catabolic process"/>
    <property type="evidence" value="ECO:0007669"/>
    <property type="project" value="InterPro"/>
</dbReference>
<comment type="similarity">
    <text evidence="2">Belongs to the N-acetylmuramoyl-L-alanine amidase 2 family.</text>
</comment>
<gene>
    <name evidence="7" type="ORF">SAMN05661086_01717</name>
</gene>
<dbReference type="SUPFAM" id="SSF55846">
    <property type="entry name" value="N-acetylmuramoyl-L-alanine amidase-like"/>
    <property type="match status" value="1"/>
</dbReference>
<organism evidence="7 8">
    <name type="scientific">Anaeromicropila populeti</name>
    <dbReference type="NCBI Taxonomy" id="37658"/>
    <lineage>
        <taxon>Bacteria</taxon>
        <taxon>Bacillati</taxon>
        <taxon>Bacillota</taxon>
        <taxon>Clostridia</taxon>
        <taxon>Lachnospirales</taxon>
        <taxon>Lachnospiraceae</taxon>
        <taxon>Anaeromicropila</taxon>
    </lineage>
</organism>
<feature type="domain" description="N-acetylmuramoyl-L-alanine amidase" evidence="6">
    <location>
        <begin position="9"/>
        <end position="146"/>
    </location>
</feature>